<protein>
    <submittedName>
        <fullName evidence="1">Uncharacterized protein</fullName>
    </submittedName>
</protein>
<comment type="caution">
    <text evidence="1">The sequence shown here is derived from an EMBL/GenBank/DDBJ whole genome shotgun (WGS) entry which is preliminary data.</text>
</comment>
<dbReference type="RefSeq" id="WP_129049325.1">
    <property type="nucleotide sequence ID" value="NZ_SDHX01000002.1"/>
</dbReference>
<dbReference type="AlphaFoldDB" id="A0A4V1M626"/>
<reference evidence="1 2" key="1">
    <citation type="submission" date="2019-01" db="EMBL/GenBank/DDBJ databases">
        <title>Lacunisphaera sp. strain TWA-58.</title>
        <authorList>
            <person name="Chen W.-M."/>
        </authorList>
    </citation>
    <scope>NUCLEOTIDE SEQUENCE [LARGE SCALE GENOMIC DNA]</scope>
    <source>
        <strain evidence="1 2">TWA-58</strain>
    </source>
</reference>
<evidence type="ECO:0000313" key="2">
    <source>
        <dbReference type="Proteomes" id="UP000290218"/>
    </source>
</evidence>
<evidence type="ECO:0000313" key="1">
    <source>
        <dbReference type="EMBL" id="RXK53546.1"/>
    </source>
</evidence>
<organism evidence="1 2">
    <name type="scientific">Oleiharenicola lentus</name>
    <dbReference type="NCBI Taxonomy" id="2508720"/>
    <lineage>
        <taxon>Bacteria</taxon>
        <taxon>Pseudomonadati</taxon>
        <taxon>Verrucomicrobiota</taxon>
        <taxon>Opitutia</taxon>
        <taxon>Opitutales</taxon>
        <taxon>Opitutaceae</taxon>
        <taxon>Oleiharenicola</taxon>
    </lineage>
</organism>
<accession>A0A4V1M626</accession>
<dbReference type="EMBL" id="SDHX01000002">
    <property type="protein sequence ID" value="RXK53546.1"/>
    <property type="molecule type" value="Genomic_DNA"/>
</dbReference>
<sequence>MKANRNTLDVRTNTQPKRLRATANSEEIISSTMNATNRPCALVIVKSNRWVLPVQLHQSPLFPAAAHSTHESLLRTHVAGATTVTRKRQQPKGFGRRAEEETYLFRDAIPQHMNATHNNRSTRTLSQPNPIRASASREEIISSTMNATTRPNATVINESNRWVRPVPFTPVGDHFTYASPVGTHAIVANTDAQKRSQPKPFGQRAVWETYLFRDATLQHMNATQNNCSSRNSSQPNPIRASASREEIISSTMNAITRPSATVIVESHRHELPFHLHLATWVCPVALFDQMTIVRCGKMIVATTKSASPKRLRTTK</sequence>
<keyword evidence="2" id="KW-1185">Reference proteome</keyword>
<name>A0A4V1M626_9BACT</name>
<gene>
    <name evidence="1" type="ORF">ESB00_17805</name>
</gene>
<proteinExistence type="predicted"/>
<dbReference type="Proteomes" id="UP000290218">
    <property type="component" value="Unassembled WGS sequence"/>
</dbReference>